<name>A0A067KUR1_JATCU</name>
<dbReference type="Pfam" id="PF20431">
    <property type="entry name" value="E_motif"/>
    <property type="match status" value="1"/>
</dbReference>
<evidence type="ECO:0000313" key="2">
    <source>
        <dbReference type="Proteomes" id="UP000027138"/>
    </source>
</evidence>
<proteinExistence type="predicted"/>
<dbReference type="GO" id="GO:0009451">
    <property type="term" value="P:RNA modification"/>
    <property type="evidence" value="ECO:0007669"/>
    <property type="project" value="InterPro"/>
</dbReference>
<evidence type="ECO:0008006" key="3">
    <source>
        <dbReference type="Google" id="ProtNLM"/>
    </source>
</evidence>
<dbReference type="GO" id="GO:0003723">
    <property type="term" value="F:RNA binding"/>
    <property type="evidence" value="ECO:0007669"/>
    <property type="project" value="InterPro"/>
</dbReference>
<reference evidence="1 2" key="1">
    <citation type="journal article" date="2014" name="PLoS ONE">
        <title>Global Analysis of Gene Expression Profiles in Physic Nut (Jatropha curcas L.) Seedlings Exposed to Salt Stress.</title>
        <authorList>
            <person name="Zhang L."/>
            <person name="Zhang C."/>
            <person name="Wu P."/>
            <person name="Chen Y."/>
            <person name="Li M."/>
            <person name="Jiang H."/>
            <person name="Wu G."/>
        </authorList>
    </citation>
    <scope>NUCLEOTIDE SEQUENCE [LARGE SCALE GENOMIC DNA]</scope>
    <source>
        <strain evidence="2">cv. GZQX0401</strain>
        <tissue evidence="1">Young leaves</tissue>
    </source>
</reference>
<dbReference type="EMBL" id="KK914336">
    <property type="protein sequence ID" value="KDP39877.1"/>
    <property type="molecule type" value="Genomic_DNA"/>
</dbReference>
<keyword evidence="2" id="KW-1185">Reference proteome</keyword>
<dbReference type="InterPro" id="IPR011990">
    <property type="entry name" value="TPR-like_helical_dom_sf"/>
</dbReference>
<protein>
    <recommendedName>
        <fullName evidence="3">Pentacotripeptide-repeat region of PRORP domain-containing protein</fullName>
    </recommendedName>
</protein>
<sequence>MIEDLKPDWVTFLNILTACSNTEVPLQRAIEYFESMINDYGIEPTIEHCCSMVRLMGERGEVWQAKRMIYELAFGSCGVVWRALLGACGACRDLKVANIAAAKVIQLEGDDDYVYIMMSNIYASYAKWRDVSKVRKILKERGVRKEVGCSWIEVEVDRASLHSSHM</sequence>
<accession>A0A067KUR1</accession>
<dbReference type="InterPro" id="IPR046848">
    <property type="entry name" value="E_motif"/>
</dbReference>
<dbReference type="Proteomes" id="UP000027138">
    <property type="component" value="Unassembled WGS sequence"/>
</dbReference>
<dbReference type="AlphaFoldDB" id="A0A067KUR1"/>
<dbReference type="OrthoDB" id="1662615at2759"/>
<evidence type="ECO:0000313" key="1">
    <source>
        <dbReference type="EMBL" id="KDP39877.1"/>
    </source>
</evidence>
<dbReference type="PROSITE" id="PS51257">
    <property type="entry name" value="PROKAR_LIPOPROTEIN"/>
    <property type="match status" value="1"/>
</dbReference>
<organism evidence="1 2">
    <name type="scientific">Jatropha curcas</name>
    <name type="common">Barbados nut</name>
    <dbReference type="NCBI Taxonomy" id="180498"/>
    <lineage>
        <taxon>Eukaryota</taxon>
        <taxon>Viridiplantae</taxon>
        <taxon>Streptophyta</taxon>
        <taxon>Embryophyta</taxon>
        <taxon>Tracheophyta</taxon>
        <taxon>Spermatophyta</taxon>
        <taxon>Magnoliopsida</taxon>
        <taxon>eudicotyledons</taxon>
        <taxon>Gunneridae</taxon>
        <taxon>Pentapetalae</taxon>
        <taxon>rosids</taxon>
        <taxon>fabids</taxon>
        <taxon>Malpighiales</taxon>
        <taxon>Euphorbiaceae</taxon>
        <taxon>Crotonoideae</taxon>
        <taxon>Jatropheae</taxon>
        <taxon>Jatropha</taxon>
    </lineage>
</organism>
<dbReference type="Gene3D" id="1.25.40.10">
    <property type="entry name" value="Tetratricopeptide repeat domain"/>
    <property type="match status" value="1"/>
</dbReference>
<dbReference type="InterPro" id="IPR046960">
    <property type="entry name" value="PPR_At4g14850-like_plant"/>
</dbReference>
<gene>
    <name evidence="1" type="ORF">JCGZ_03408</name>
</gene>
<dbReference type="PANTHER" id="PTHR47926">
    <property type="entry name" value="PENTATRICOPEPTIDE REPEAT-CONTAINING PROTEIN"/>
    <property type="match status" value="1"/>
</dbReference>